<gene>
    <name evidence="4" type="ORF">HY221_01880</name>
</gene>
<comment type="caution">
    <text evidence="4">The sequence shown here is derived from an EMBL/GenBank/DDBJ whole genome shotgun (WGS) entry which is preliminary data.</text>
</comment>
<dbReference type="InterPro" id="IPR036597">
    <property type="entry name" value="Fido-like_dom_sf"/>
</dbReference>
<dbReference type="AlphaFoldDB" id="A0A932VSD3"/>
<name>A0A932VSD3_9BACT</name>
<organism evidence="4 5">
    <name type="scientific">Candidatus Sungiibacteriota bacterium</name>
    <dbReference type="NCBI Taxonomy" id="2750080"/>
    <lineage>
        <taxon>Bacteria</taxon>
        <taxon>Candidatus Sungiibacteriota</taxon>
    </lineage>
</organism>
<dbReference type="SUPFAM" id="SSF140931">
    <property type="entry name" value="Fic-like"/>
    <property type="match status" value="1"/>
</dbReference>
<protein>
    <submittedName>
        <fullName evidence="4">Mobile mystery protein B</fullName>
    </submittedName>
</protein>
<evidence type="ECO:0000259" key="3">
    <source>
        <dbReference type="PROSITE" id="PS51459"/>
    </source>
</evidence>
<feature type="active site" evidence="1">
    <location>
        <position position="130"/>
    </location>
</feature>
<feature type="domain" description="Fido" evidence="3">
    <location>
        <begin position="56"/>
        <end position="194"/>
    </location>
</feature>
<reference evidence="4" key="1">
    <citation type="submission" date="2020-07" db="EMBL/GenBank/DDBJ databases">
        <title>Huge and variable diversity of episymbiotic CPR bacteria and DPANN archaea in groundwater ecosystems.</title>
        <authorList>
            <person name="He C.Y."/>
            <person name="Keren R."/>
            <person name="Whittaker M."/>
            <person name="Farag I.F."/>
            <person name="Doudna J."/>
            <person name="Cate J.H.D."/>
            <person name="Banfield J.F."/>
        </authorList>
    </citation>
    <scope>NUCLEOTIDE SEQUENCE</scope>
    <source>
        <strain evidence="4">NC_groundwater_973_Pr1_S-0.2um_54_13</strain>
    </source>
</reference>
<accession>A0A932VSD3</accession>
<dbReference type="Pfam" id="PF02661">
    <property type="entry name" value="Fic"/>
    <property type="match status" value="1"/>
</dbReference>
<dbReference type="PANTHER" id="PTHR13504:SF39">
    <property type="entry name" value="CELL FILAMENTATION PROTEIN"/>
    <property type="match status" value="1"/>
</dbReference>
<dbReference type="InterPro" id="IPR013436">
    <property type="entry name" value="Mobile_mystery_prot_B"/>
</dbReference>
<dbReference type="InterPro" id="IPR003812">
    <property type="entry name" value="Fido"/>
</dbReference>
<dbReference type="EMBL" id="JACQCR010000043">
    <property type="protein sequence ID" value="MBI3631061.1"/>
    <property type="molecule type" value="Genomic_DNA"/>
</dbReference>
<feature type="region of interest" description="Disordered" evidence="2">
    <location>
        <begin position="1"/>
        <end position="21"/>
    </location>
</feature>
<sequence length="194" mass="22629">MTGPLDEPEHATPLTTEERQGLIPSHVTLRSELNELEQQNILEAVTWAFSRKHDPVKEAFGRGLHRRMFDKVWRWAGTYRTSNKNLGVEFWQVNPRLKEVMDNVAFWIEHKSYPPDEIAVRFHHALVFIHPFPNGNGRWSRLMADILILRLGGQQFTWGRSALRDADETRKIYIAALKKADNHDYNDLLVFARS</sequence>
<evidence type="ECO:0000313" key="5">
    <source>
        <dbReference type="Proteomes" id="UP000753196"/>
    </source>
</evidence>
<evidence type="ECO:0000256" key="2">
    <source>
        <dbReference type="SAM" id="MobiDB-lite"/>
    </source>
</evidence>
<dbReference type="Proteomes" id="UP000753196">
    <property type="component" value="Unassembled WGS sequence"/>
</dbReference>
<proteinExistence type="predicted"/>
<dbReference type="Gene3D" id="1.10.3290.10">
    <property type="entry name" value="Fido-like domain"/>
    <property type="match status" value="1"/>
</dbReference>
<evidence type="ECO:0000313" key="4">
    <source>
        <dbReference type="EMBL" id="MBI3631061.1"/>
    </source>
</evidence>
<dbReference type="PROSITE" id="PS51459">
    <property type="entry name" value="FIDO"/>
    <property type="match status" value="1"/>
</dbReference>
<evidence type="ECO:0000256" key="1">
    <source>
        <dbReference type="PIRSR" id="PIRSR640198-1"/>
    </source>
</evidence>
<dbReference type="PANTHER" id="PTHR13504">
    <property type="entry name" value="FIDO DOMAIN-CONTAINING PROTEIN DDB_G0283145"/>
    <property type="match status" value="1"/>
</dbReference>
<dbReference type="InterPro" id="IPR040198">
    <property type="entry name" value="Fido_containing"/>
</dbReference>
<dbReference type="NCBIfam" id="TIGR02613">
    <property type="entry name" value="mob_myst_B"/>
    <property type="match status" value="1"/>
</dbReference>